<accession>A0ABD1VLM7</accession>
<gene>
    <name evidence="1" type="ORF">Fot_19619</name>
</gene>
<protein>
    <submittedName>
        <fullName evidence="1">Uncharacterized protein</fullName>
    </submittedName>
</protein>
<proteinExistence type="predicted"/>
<comment type="caution">
    <text evidence="1">The sequence shown here is derived from an EMBL/GenBank/DDBJ whole genome shotgun (WGS) entry which is preliminary data.</text>
</comment>
<organism evidence="1 2">
    <name type="scientific">Forsythia ovata</name>
    <dbReference type="NCBI Taxonomy" id="205694"/>
    <lineage>
        <taxon>Eukaryota</taxon>
        <taxon>Viridiplantae</taxon>
        <taxon>Streptophyta</taxon>
        <taxon>Embryophyta</taxon>
        <taxon>Tracheophyta</taxon>
        <taxon>Spermatophyta</taxon>
        <taxon>Magnoliopsida</taxon>
        <taxon>eudicotyledons</taxon>
        <taxon>Gunneridae</taxon>
        <taxon>Pentapetalae</taxon>
        <taxon>asterids</taxon>
        <taxon>lamiids</taxon>
        <taxon>Lamiales</taxon>
        <taxon>Oleaceae</taxon>
        <taxon>Forsythieae</taxon>
        <taxon>Forsythia</taxon>
    </lineage>
</organism>
<evidence type="ECO:0000313" key="2">
    <source>
        <dbReference type="Proteomes" id="UP001604277"/>
    </source>
</evidence>
<name>A0ABD1VLM7_9LAMI</name>
<dbReference type="AlphaFoldDB" id="A0ABD1VLM7"/>
<sequence length="268" mass="29692">MEQSVGDVLHIVYRDAIIGTPVRLQMICKQRLKMKSPIKTSYQNKDSGEITNSVSIEKEFQGYLNAEGPSKDFNEFGTKLAGLTRNQAIPCLTNDQTCYINKLGLDALYVVLSFLVGGLTFLNTKELDLSVMELFGALTLAKFSRDSGCLDNLDAMMVNSMTRGHLSVYLFHSTIQSDTIVLDCGRVLLKDLIKFPQEIPEFGLGAGPHWWPKVLSGRSSDAHLSPSVELSPPPGTDETCNSPFVKRLSSGWVCVWECFSLHTYGTKQ</sequence>
<reference evidence="2" key="1">
    <citation type="submission" date="2024-07" db="EMBL/GenBank/DDBJ databases">
        <title>Two chromosome-level genome assemblies of Korean endemic species Abeliophyllum distichum and Forsythia ovata (Oleaceae).</title>
        <authorList>
            <person name="Jang H."/>
        </authorList>
    </citation>
    <scope>NUCLEOTIDE SEQUENCE [LARGE SCALE GENOMIC DNA]</scope>
</reference>
<keyword evidence="2" id="KW-1185">Reference proteome</keyword>
<dbReference type="Proteomes" id="UP001604277">
    <property type="component" value="Unassembled WGS sequence"/>
</dbReference>
<evidence type="ECO:0000313" key="1">
    <source>
        <dbReference type="EMBL" id="KAL2538228.1"/>
    </source>
</evidence>
<dbReference type="EMBL" id="JBFOLJ010000005">
    <property type="protein sequence ID" value="KAL2538228.1"/>
    <property type="molecule type" value="Genomic_DNA"/>
</dbReference>